<dbReference type="PRINTS" id="PR00463">
    <property type="entry name" value="EP450I"/>
</dbReference>
<proteinExistence type="inferred from homology"/>
<dbReference type="PANTHER" id="PTHR24292">
    <property type="entry name" value="CYTOCHROME P450"/>
    <property type="match status" value="1"/>
</dbReference>
<dbReference type="PANTHER" id="PTHR24292:SF45">
    <property type="entry name" value="CYTOCHROME P450 6G1-RELATED"/>
    <property type="match status" value="1"/>
</dbReference>
<dbReference type="GO" id="GO:0004497">
    <property type="term" value="F:monooxygenase activity"/>
    <property type="evidence" value="ECO:0007669"/>
    <property type="project" value="UniProtKB-KW"/>
</dbReference>
<gene>
    <name evidence="16" type="ORF">ILUMI_12410</name>
</gene>
<dbReference type="GO" id="GO:0005789">
    <property type="term" value="C:endoplasmic reticulum membrane"/>
    <property type="evidence" value="ECO:0007669"/>
    <property type="project" value="UniProtKB-SubCell"/>
</dbReference>
<dbReference type="PROSITE" id="PS00086">
    <property type="entry name" value="CYTOCHROME_P450"/>
    <property type="match status" value="1"/>
</dbReference>
<evidence type="ECO:0000256" key="15">
    <source>
        <dbReference type="SAM" id="Phobius"/>
    </source>
</evidence>
<dbReference type="SUPFAM" id="SSF48264">
    <property type="entry name" value="Cytochrome P450"/>
    <property type="match status" value="1"/>
</dbReference>
<dbReference type="CDD" id="cd11056">
    <property type="entry name" value="CYP6-like"/>
    <property type="match status" value="1"/>
</dbReference>
<comment type="cofactor">
    <cofactor evidence="1 13">
        <name>heme</name>
        <dbReference type="ChEBI" id="CHEBI:30413"/>
    </cofactor>
</comment>
<dbReference type="OrthoDB" id="2789670at2759"/>
<evidence type="ECO:0000256" key="5">
    <source>
        <dbReference type="ARBA" id="ARBA00022617"/>
    </source>
</evidence>
<keyword evidence="17" id="KW-1185">Reference proteome</keyword>
<keyword evidence="9 14" id="KW-0560">Oxidoreductase</keyword>
<evidence type="ECO:0000256" key="8">
    <source>
        <dbReference type="ARBA" id="ARBA00022848"/>
    </source>
</evidence>
<dbReference type="GO" id="GO:0005506">
    <property type="term" value="F:iron ion binding"/>
    <property type="evidence" value="ECO:0007669"/>
    <property type="project" value="InterPro"/>
</dbReference>
<dbReference type="Gene3D" id="1.10.630.10">
    <property type="entry name" value="Cytochrome P450"/>
    <property type="match status" value="1"/>
</dbReference>
<comment type="similarity">
    <text evidence="4 14">Belongs to the cytochrome P450 family.</text>
</comment>
<dbReference type="InterPro" id="IPR002401">
    <property type="entry name" value="Cyt_P450_E_grp-I"/>
</dbReference>
<evidence type="ECO:0000256" key="12">
    <source>
        <dbReference type="ARBA" id="ARBA00023136"/>
    </source>
</evidence>
<evidence type="ECO:0000256" key="2">
    <source>
        <dbReference type="ARBA" id="ARBA00004174"/>
    </source>
</evidence>
<feature type="transmembrane region" description="Helical" evidence="15">
    <location>
        <begin position="6"/>
        <end position="22"/>
    </location>
</feature>
<dbReference type="PRINTS" id="PR00385">
    <property type="entry name" value="P450"/>
</dbReference>
<keyword evidence="12 15" id="KW-0472">Membrane</keyword>
<dbReference type="InterPro" id="IPR050476">
    <property type="entry name" value="Insect_CytP450_Detox"/>
</dbReference>
<dbReference type="GO" id="GO:0020037">
    <property type="term" value="F:heme binding"/>
    <property type="evidence" value="ECO:0007669"/>
    <property type="project" value="InterPro"/>
</dbReference>
<keyword evidence="10 13" id="KW-0408">Iron</keyword>
<comment type="subcellular location">
    <subcellularLocation>
        <location evidence="3">Endoplasmic reticulum membrane</location>
        <topology evidence="3">Peripheral membrane protein</topology>
    </subcellularLocation>
    <subcellularLocation>
        <location evidence="2">Microsome membrane</location>
        <topology evidence="2">Peripheral membrane protein</topology>
    </subcellularLocation>
</comment>
<dbReference type="AlphaFoldDB" id="A0A8K0CUA0"/>
<dbReference type="Proteomes" id="UP000801492">
    <property type="component" value="Unassembled WGS sequence"/>
</dbReference>
<dbReference type="Pfam" id="PF00067">
    <property type="entry name" value="p450"/>
    <property type="match status" value="1"/>
</dbReference>
<dbReference type="InterPro" id="IPR036396">
    <property type="entry name" value="Cyt_P450_sf"/>
</dbReference>
<keyword evidence="8" id="KW-0492">Microsome</keyword>
<evidence type="ECO:0000256" key="10">
    <source>
        <dbReference type="ARBA" id="ARBA00023004"/>
    </source>
</evidence>
<comment type="caution">
    <text evidence="16">The sequence shown here is derived from an EMBL/GenBank/DDBJ whole genome shotgun (WGS) entry which is preliminary data.</text>
</comment>
<evidence type="ECO:0000256" key="7">
    <source>
        <dbReference type="ARBA" id="ARBA00022824"/>
    </source>
</evidence>
<keyword evidence="6 13" id="KW-0479">Metal-binding</keyword>
<dbReference type="InterPro" id="IPR001128">
    <property type="entry name" value="Cyt_P450"/>
</dbReference>
<dbReference type="EMBL" id="VTPC01007678">
    <property type="protein sequence ID" value="KAF2893765.1"/>
    <property type="molecule type" value="Genomic_DNA"/>
</dbReference>
<dbReference type="FunFam" id="1.10.630.10:FF:000042">
    <property type="entry name" value="Cytochrome P450"/>
    <property type="match status" value="1"/>
</dbReference>
<keyword evidence="15" id="KW-0812">Transmembrane</keyword>
<keyword evidence="11 14" id="KW-0503">Monooxygenase</keyword>
<sequence>MFFTLSAYIGLILTILLYLYLTRNFNYWKKRNIDYVKPVAIFGNIYKVVTLQSFMGEFLAELYNITKKPFIGFFAFDKPFLLIRDPELIKRCLIKDFEHFDDRSVMENRRDDEIGSNILFVLKNPAWKSVRVRFTPVFATGKMRGLLPLILEASNDLIAYIKNIAVKETATETREVAMKFTTDIISSCAFGISSHCFLDENATFREASRRVFDWSIGRKISTAAYFFAPLLVKLFRLKFLEPNATQFIYDIFESTIAEREKSKAYRGDLIDMLIQIRNQNQPGAYQFDGKMLAAQATQFFVAGFETTGSTISFSLYELSLNPTVQDRVREEIRTVIKKHGGITYEAIQEMDYLNMTVKETLRKYPVLPFIDRRCTKPYNIPGTDVTIEKDVPIYISLLGLHYDAEYFPNPEKYDPERFTIENKSTRPADAYIPFGEGPRNCIGARFGELGTKVALIRILAEFEVEVCKKTRIPLKFDPKGFLIAPKNGIDLHFKRKE</sequence>
<dbReference type="InterPro" id="IPR017972">
    <property type="entry name" value="Cyt_P450_CS"/>
</dbReference>
<evidence type="ECO:0000256" key="6">
    <source>
        <dbReference type="ARBA" id="ARBA00022723"/>
    </source>
</evidence>
<evidence type="ECO:0000313" key="17">
    <source>
        <dbReference type="Proteomes" id="UP000801492"/>
    </source>
</evidence>
<reference evidence="16" key="1">
    <citation type="submission" date="2019-08" db="EMBL/GenBank/DDBJ databases">
        <title>The genome of the North American firefly Photinus pyralis.</title>
        <authorList>
            <consortium name="Photinus pyralis genome working group"/>
            <person name="Fallon T.R."/>
            <person name="Sander Lower S.E."/>
            <person name="Weng J.-K."/>
        </authorList>
    </citation>
    <scope>NUCLEOTIDE SEQUENCE</scope>
    <source>
        <strain evidence="16">TRF0915ILg1</strain>
        <tissue evidence="16">Whole body</tissue>
    </source>
</reference>
<keyword evidence="7" id="KW-0256">Endoplasmic reticulum</keyword>
<evidence type="ECO:0000256" key="11">
    <source>
        <dbReference type="ARBA" id="ARBA00023033"/>
    </source>
</evidence>
<evidence type="ECO:0000256" key="1">
    <source>
        <dbReference type="ARBA" id="ARBA00001971"/>
    </source>
</evidence>
<accession>A0A8K0CUA0</accession>
<evidence type="ECO:0000256" key="13">
    <source>
        <dbReference type="PIRSR" id="PIRSR602401-1"/>
    </source>
</evidence>
<organism evidence="16 17">
    <name type="scientific">Ignelater luminosus</name>
    <name type="common">Cucubano</name>
    <name type="synonym">Pyrophorus luminosus</name>
    <dbReference type="NCBI Taxonomy" id="2038154"/>
    <lineage>
        <taxon>Eukaryota</taxon>
        <taxon>Metazoa</taxon>
        <taxon>Ecdysozoa</taxon>
        <taxon>Arthropoda</taxon>
        <taxon>Hexapoda</taxon>
        <taxon>Insecta</taxon>
        <taxon>Pterygota</taxon>
        <taxon>Neoptera</taxon>
        <taxon>Endopterygota</taxon>
        <taxon>Coleoptera</taxon>
        <taxon>Polyphaga</taxon>
        <taxon>Elateriformia</taxon>
        <taxon>Elateroidea</taxon>
        <taxon>Elateridae</taxon>
        <taxon>Agrypninae</taxon>
        <taxon>Pyrophorini</taxon>
        <taxon>Ignelater</taxon>
    </lineage>
</organism>
<keyword evidence="15" id="KW-1133">Transmembrane helix</keyword>
<keyword evidence="5 13" id="KW-0349">Heme</keyword>
<evidence type="ECO:0000313" key="16">
    <source>
        <dbReference type="EMBL" id="KAF2893765.1"/>
    </source>
</evidence>
<evidence type="ECO:0008006" key="18">
    <source>
        <dbReference type="Google" id="ProtNLM"/>
    </source>
</evidence>
<evidence type="ECO:0000256" key="14">
    <source>
        <dbReference type="RuleBase" id="RU000461"/>
    </source>
</evidence>
<evidence type="ECO:0000256" key="9">
    <source>
        <dbReference type="ARBA" id="ARBA00023002"/>
    </source>
</evidence>
<dbReference type="GO" id="GO:0016705">
    <property type="term" value="F:oxidoreductase activity, acting on paired donors, with incorporation or reduction of molecular oxygen"/>
    <property type="evidence" value="ECO:0007669"/>
    <property type="project" value="InterPro"/>
</dbReference>
<feature type="binding site" description="axial binding residue" evidence="13">
    <location>
        <position position="441"/>
    </location>
    <ligand>
        <name>heme</name>
        <dbReference type="ChEBI" id="CHEBI:30413"/>
    </ligand>
    <ligandPart>
        <name>Fe</name>
        <dbReference type="ChEBI" id="CHEBI:18248"/>
    </ligandPart>
</feature>
<evidence type="ECO:0000256" key="3">
    <source>
        <dbReference type="ARBA" id="ARBA00004406"/>
    </source>
</evidence>
<evidence type="ECO:0000256" key="4">
    <source>
        <dbReference type="ARBA" id="ARBA00010617"/>
    </source>
</evidence>
<name>A0A8K0CUA0_IGNLU</name>
<protein>
    <recommendedName>
        <fullName evidence="18">Cytochrome P450</fullName>
    </recommendedName>
</protein>